<feature type="compositionally biased region" description="Acidic residues" evidence="1">
    <location>
        <begin position="535"/>
        <end position="554"/>
    </location>
</feature>
<protein>
    <submittedName>
        <fullName evidence="2">Uncharacterized protein</fullName>
    </submittedName>
</protein>
<reference evidence="2" key="1">
    <citation type="submission" date="2023-03" db="EMBL/GenBank/DDBJ databases">
        <title>Massive genome expansion in bonnet fungi (Mycena s.s.) driven by repeated elements and novel gene families across ecological guilds.</title>
        <authorList>
            <consortium name="Lawrence Berkeley National Laboratory"/>
            <person name="Harder C.B."/>
            <person name="Miyauchi S."/>
            <person name="Viragh M."/>
            <person name="Kuo A."/>
            <person name="Thoen E."/>
            <person name="Andreopoulos B."/>
            <person name="Lu D."/>
            <person name="Skrede I."/>
            <person name="Drula E."/>
            <person name="Henrissat B."/>
            <person name="Morin E."/>
            <person name="Kohler A."/>
            <person name="Barry K."/>
            <person name="LaButti K."/>
            <person name="Morin E."/>
            <person name="Salamov A."/>
            <person name="Lipzen A."/>
            <person name="Mereny Z."/>
            <person name="Hegedus B."/>
            <person name="Baldrian P."/>
            <person name="Stursova M."/>
            <person name="Weitz H."/>
            <person name="Taylor A."/>
            <person name="Grigoriev I.V."/>
            <person name="Nagy L.G."/>
            <person name="Martin F."/>
            <person name="Kauserud H."/>
        </authorList>
    </citation>
    <scope>NUCLEOTIDE SEQUENCE</scope>
    <source>
        <strain evidence="2">CBHHK200</strain>
    </source>
</reference>
<feature type="region of interest" description="Disordered" evidence="1">
    <location>
        <begin position="508"/>
        <end position="584"/>
    </location>
</feature>
<gene>
    <name evidence="2" type="ORF">C8F04DRAFT_1267177</name>
</gene>
<evidence type="ECO:0000256" key="1">
    <source>
        <dbReference type="SAM" id="MobiDB-lite"/>
    </source>
</evidence>
<evidence type="ECO:0000313" key="3">
    <source>
        <dbReference type="Proteomes" id="UP001218188"/>
    </source>
</evidence>
<organism evidence="2 3">
    <name type="scientific">Mycena alexandri</name>
    <dbReference type="NCBI Taxonomy" id="1745969"/>
    <lineage>
        <taxon>Eukaryota</taxon>
        <taxon>Fungi</taxon>
        <taxon>Dikarya</taxon>
        <taxon>Basidiomycota</taxon>
        <taxon>Agaricomycotina</taxon>
        <taxon>Agaricomycetes</taxon>
        <taxon>Agaricomycetidae</taxon>
        <taxon>Agaricales</taxon>
        <taxon>Marasmiineae</taxon>
        <taxon>Mycenaceae</taxon>
        <taxon>Mycena</taxon>
    </lineage>
</organism>
<dbReference type="Proteomes" id="UP001218188">
    <property type="component" value="Unassembled WGS sequence"/>
</dbReference>
<evidence type="ECO:0000313" key="2">
    <source>
        <dbReference type="EMBL" id="KAJ7027267.1"/>
    </source>
</evidence>
<feature type="compositionally biased region" description="Acidic residues" evidence="1">
    <location>
        <begin position="510"/>
        <end position="526"/>
    </location>
</feature>
<accession>A0AAD6SKG9</accession>
<proteinExistence type="predicted"/>
<keyword evidence="3" id="KW-1185">Reference proteome</keyword>
<sequence length="625" mass="69721">MNAPSETELPVDDSEFNSYGGGIFPGSHHFTVAGGTFTNVTKNYVGAPDVPPDFRMIPMGDIDLQRQIRAHEVRVGEDSGVIFRESRGWVRRVYSAKVEGRKSDMTVAIYEGEAAEEEWRRDIAKYMTVRHPHILQVCGAASSGCIHATLFHGDLIPYKQFLDLYRHSPILTSYIRGYTTTQYLNTWSYIYNIQGISDQYTVWIRRSSGLLCAEISPPQSADIPSWYIQGEEIPNGELPSNLSTADQEVIAVRHLSLQQYHDICSTGLSLSRYKSISTSVTVTLAAVVLWPIEEQFGKYDDLVCVRDVDIINIGWNPFPMPPHVFHMTDGSTRFKAADVLGKTFELYFRDSRDWATGLSVWLSQANHIFNRLQVIDNYMDYVVIARVDFQVRILPSAGTPPTGYLFLCPPRAFRAGSLSFRWPDSPAYWSLDPLGGDGLSAEEAAALGFPSLSLITRVSRRSWDASVYAGLRRFHAAKGFDPDSQDVGRHLGYPLYELSGEMIVPYAHGEDEEEEEEDPSDEEESSGVEGFLYEDPSDIEDEKEEEEDPSDEEASSGVEGPGDGEGRSGVEHGPSPEATTANTLESTESLNLFEPSMSRTFAVISSIKWALILFLVLCRVYEALG</sequence>
<name>A0AAD6SKG9_9AGAR</name>
<dbReference type="AlphaFoldDB" id="A0AAD6SKG9"/>
<comment type="caution">
    <text evidence="2">The sequence shown here is derived from an EMBL/GenBank/DDBJ whole genome shotgun (WGS) entry which is preliminary data.</text>
</comment>
<dbReference type="EMBL" id="JARJCM010000126">
    <property type="protein sequence ID" value="KAJ7027267.1"/>
    <property type="molecule type" value="Genomic_DNA"/>
</dbReference>